<dbReference type="FunFam" id="3.40.50.300:FF:000546">
    <property type="entry name" value="Transcription-repair-coupling factor"/>
    <property type="match status" value="1"/>
</dbReference>
<dbReference type="CDD" id="cd17991">
    <property type="entry name" value="DEXHc_TRCF"/>
    <property type="match status" value="1"/>
</dbReference>
<dbReference type="Gene3D" id="3.30.2060.10">
    <property type="entry name" value="Penicillin-binding protein 1b domain"/>
    <property type="match status" value="1"/>
</dbReference>
<keyword evidence="4 13" id="KW-0227">DNA damage</keyword>
<evidence type="ECO:0000256" key="3">
    <source>
        <dbReference type="ARBA" id="ARBA00022741"/>
    </source>
</evidence>
<dbReference type="InterPro" id="IPR027417">
    <property type="entry name" value="P-loop_NTPase"/>
</dbReference>
<evidence type="ECO:0000256" key="4">
    <source>
        <dbReference type="ARBA" id="ARBA00022763"/>
    </source>
</evidence>
<dbReference type="PANTHER" id="PTHR47964">
    <property type="entry name" value="ATP-DEPENDENT DNA HELICASE HOMOLOG RECG, CHLOROPLASTIC"/>
    <property type="match status" value="1"/>
</dbReference>
<dbReference type="GO" id="GO:0003678">
    <property type="term" value="F:DNA helicase activity"/>
    <property type="evidence" value="ECO:0007669"/>
    <property type="project" value="TreeGrafter"/>
</dbReference>
<dbReference type="GO" id="GO:0006355">
    <property type="term" value="P:regulation of DNA-templated transcription"/>
    <property type="evidence" value="ECO:0007669"/>
    <property type="project" value="UniProtKB-UniRule"/>
</dbReference>
<evidence type="ECO:0000256" key="6">
    <source>
        <dbReference type="ARBA" id="ARBA00022806"/>
    </source>
</evidence>
<evidence type="ECO:0000256" key="13">
    <source>
        <dbReference type="HAMAP-Rule" id="MF_00969"/>
    </source>
</evidence>
<dbReference type="Gene3D" id="3.90.1150.50">
    <property type="entry name" value="Transcription-repair-coupling factor, D7 domain"/>
    <property type="match status" value="1"/>
</dbReference>
<dbReference type="InterPro" id="IPR036101">
    <property type="entry name" value="CarD-like/TRCF_RID_sf"/>
</dbReference>
<keyword evidence="8 13" id="KW-0238">DNA-binding</keyword>
<evidence type="ECO:0000256" key="7">
    <source>
        <dbReference type="ARBA" id="ARBA00022840"/>
    </source>
</evidence>
<comment type="similarity">
    <text evidence="11 13">In the C-terminal section; belongs to the helicase family. RecG subfamily.</text>
</comment>
<dbReference type="NCBIfam" id="TIGR00580">
    <property type="entry name" value="mfd"/>
    <property type="match status" value="1"/>
</dbReference>
<reference evidence="16" key="1">
    <citation type="submission" date="2023-03" db="EMBL/GenBank/DDBJ databases">
        <title>Edaphobacter sp.</title>
        <authorList>
            <person name="Huber K.J."/>
            <person name="Papendorf J."/>
            <person name="Pilke C."/>
            <person name="Bunk B."/>
            <person name="Sproeer C."/>
            <person name="Pester M."/>
        </authorList>
    </citation>
    <scope>NUCLEOTIDE SEQUENCE</scope>
    <source>
        <strain evidence="16">DSM 110680</strain>
    </source>
</reference>
<dbReference type="Pfam" id="PF00270">
    <property type="entry name" value="DEAD"/>
    <property type="match status" value="1"/>
</dbReference>
<dbReference type="GO" id="GO:0005737">
    <property type="term" value="C:cytoplasm"/>
    <property type="evidence" value="ECO:0007669"/>
    <property type="project" value="UniProtKB-SubCell"/>
</dbReference>
<keyword evidence="7 13" id="KW-0067">ATP-binding</keyword>
<dbReference type="InterPro" id="IPR041471">
    <property type="entry name" value="UvrB_inter"/>
</dbReference>
<dbReference type="EC" id="3.6.4.-" evidence="13"/>
<evidence type="ECO:0000256" key="1">
    <source>
        <dbReference type="ARBA" id="ARBA00004496"/>
    </source>
</evidence>
<dbReference type="SUPFAM" id="SSF143517">
    <property type="entry name" value="TRCF domain-like"/>
    <property type="match status" value="1"/>
</dbReference>
<organism evidence="16">
    <name type="scientific">Telmatobacter sp. DSM 110680</name>
    <dbReference type="NCBI Taxonomy" id="3036704"/>
    <lineage>
        <taxon>Bacteria</taxon>
        <taxon>Pseudomonadati</taxon>
        <taxon>Acidobacteriota</taxon>
        <taxon>Terriglobia</taxon>
        <taxon>Terriglobales</taxon>
        <taxon>Acidobacteriaceae</taxon>
        <taxon>Telmatobacter</taxon>
    </lineage>
</organism>
<dbReference type="Pfam" id="PF02559">
    <property type="entry name" value="CarD_TRCF_RID"/>
    <property type="match status" value="1"/>
</dbReference>
<evidence type="ECO:0000256" key="2">
    <source>
        <dbReference type="ARBA" id="ARBA00022490"/>
    </source>
</evidence>
<dbReference type="GO" id="GO:0003684">
    <property type="term" value="F:damaged DNA binding"/>
    <property type="evidence" value="ECO:0007669"/>
    <property type="project" value="InterPro"/>
</dbReference>
<keyword evidence="5 13" id="KW-0378">Hydrolase</keyword>
<dbReference type="SUPFAM" id="SSF52540">
    <property type="entry name" value="P-loop containing nucleoside triphosphate hydrolases"/>
    <property type="match status" value="3"/>
</dbReference>
<dbReference type="Gene3D" id="3.40.50.11180">
    <property type="match status" value="1"/>
</dbReference>
<dbReference type="GO" id="GO:0016787">
    <property type="term" value="F:hydrolase activity"/>
    <property type="evidence" value="ECO:0007669"/>
    <property type="project" value="UniProtKB-KW"/>
</dbReference>
<dbReference type="Pfam" id="PF00271">
    <property type="entry name" value="Helicase_C"/>
    <property type="match status" value="1"/>
</dbReference>
<comment type="similarity">
    <text evidence="10 13">In the N-terminal section; belongs to the UvrB family.</text>
</comment>
<dbReference type="PROSITE" id="PS51194">
    <property type="entry name" value="HELICASE_CTER"/>
    <property type="match status" value="1"/>
</dbReference>
<gene>
    <name evidence="13 16" type="primary">mfd</name>
    <name evidence="16" type="ORF">P8935_10070</name>
</gene>
<dbReference type="Gene3D" id="2.40.10.170">
    <property type="match status" value="1"/>
</dbReference>
<evidence type="ECO:0000256" key="8">
    <source>
        <dbReference type="ARBA" id="ARBA00023125"/>
    </source>
</evidence>
<dbReference type="PROSITE" id="PS51192">
    <property type="entry name" value="HELICASE_ATP_BIND_1"/>
    <property type="match status" value="1"/>
</dbReference>
<accession>A0AAU7DQT4</accession>
<keyword evidence="3 13" id="KW-0547">Nucleotide-binding</keyword>
<dbReference type="GO" id="GO:0005524">
    <property type="term" value="F:ATP binding"/>
    <property type="evidence" value="ECO:0007669"/>
    <property type="project" value="UniProtKB-UniRule"/>
</dbReference>
<dbReference type="GO" id="GO:0000716">
    <property type="term" value="P:transcription-coupled nucleotide-excision repair, DNA damage recognition"/>
    <property type="evidence" value="ECO:0007669"/>
    <property type="project" value="UniProtKB-UniRule"/>
</dbReference>
<dbReference type="SUPFAM" id="SSF141259">
    <property type="entry name" value="CarD-like"/>
    <property type="match status" value="1"/>
</dbReference>
<dbReference type="SMART" id="SM00487">
    <property type="entry name" value="DEXDc"/>
    <property type="match status" value="1"/>
</dbReference>
<evidence type="ECO:0000256" key="11">
    <source>
        <dbReference type="ARBA" id="ARBA00061399"/>
    </source>
</evidence>
<dbReference type="Pfam" id="PF03461">
    <property type="entry name" value="TRCF"/>
    <property type="match status" value="1"/>
</dbReference>
<sequence length="1187" mass="132434">MILPFVREIFAELEQSSSFDRVRRHLSLGAGRRRVSGLTNTARSLYLPLLARAAKQPVIVVVADNKAAEALELTLRAGCELTGAIDPSRVVRLPAHDVLPFENLSPHPDVQEQRAAALFKLATGAVSILIAPVEAAALRLFNRDYYASLAVTVRRTEELDVEVLTGHLASVGYTQMDLVEMPGQFTRRGGILDVYSPEADRPVRIEFFGDEIDTIRKFDPETQRSQSGLDETQLLPLTETPVTEHLLAAVHARLSKQRVQVTEDDTPEDEEMEIEAAAAGGVSVFPGWEFFSSVAGAEHHLLNLLQRSVLFVEEPAMVRNQIDRWWNKVEQRHERSGIGSLIRPEDIYLRPEVLQALLESHPGLDLDQLGAIDILDEDNTLGEIAVNSRPTLRFHGSIPALVDQLKNLMAAEQRIVLAAPTQGDVERTASMLREYQVPYRLGSRVVAHGAELEEASYLAGDMRVPVIVRTQIASGVSFPDANLVVFGANDMSDDADITARPEPKKSKTAAFLSDFRDLAIGDYVVHVEHGIAQYQGLKEIVQDGLAVEFMILEFAEQAKLYVPLTRLDLIQKYRSTDTGPAPVLNKLGSQQWVKTKARVKKAMQDMAGELLKLYAQRHTAQGTSFSPDNDFQREFEDSFDYRETDDQLTAISAVKQDMESTTPMDRLLCGDVGYGKTEVAMRAAFKAVQDGKQVAVLTPTTVLAFQHFETFKKRFSQFPITVEMISRFRTPKEQKVILEKVETGKVDILIGTHRILSKDIKFQDLGLLVVDEEQRFGVRHKERLKQLRKEIDVLAMSATPIPRTLHMSLVGLRDMSVIETPPKDRMAIQTVVAKFDEKIVRSAIEVELERGGQIYFVHNRVETIYEIASRIQELVPGARVVVGHGQMGEKDLEAVMLAFMHHEFDVLVATTIIENGLDIPLANTIIINRADRHGLSELYQLRGRVGRSNRRAYAYLLIPPERELTEIARRRLAALKEFSDLGAGFKIAALDLELRGAGNMLGGEQSGHIEAVGFELYTSMLEAAVKELKGEGGEERPSTQLNLGIALRIDESYMAEENQRLRLYKKIAGGENEKAIADLRAEMEDRYGALPDATVYLLEAATLRLECERLGVAQIDRKRTELQIRFTDKAAIDPQQLMRLVARNAKRGAQFTPQGLLKFPLGATRPDDVLLEIRDLLAKLAPEAVTA</sequence>
<feature type="domain" description="Helicase C-terminal" evidence="15">
    <location>
        <begin position="838"/>
        <end position="993"/>
    </location>
</feature>
<proteinExistence type="inferred from homology"/>
<keyword evidence="6" id="KW-0347">Helicase</keyword>
<keyword evidence="2 13" id="KW-0963">Cytoplasm</keyword>
<comment type="subcellular location">
    <subcellularLocation>
        <location evidence="1 13">Cytoplasm</location>
    </subcellularLocation>
</comment>
<dbReference type="InterPro" id="IPR014001">
    <property type="entry name" value="Helicase_ATP-bd"/>
</dbReference>
<dbReference type="RefSeq" id="WP_348264864.1">
    <property type="nucleotide sequence ID" value="NZ_CP121196.1"/>
</dbReference>
<dbReference type="HAMAP" id="MF_00969">
    <property type="entry name" value="TRCF"/>
    <property type="match status" value="1"/>
</dbReference>
<evidence type="ECO:0000259" key="14">
    <source>
        <dbReference type="PROSITE" id="PS51192"/>
    </source>
</evidence>
<dbReference type="AlphaFoldDB" id="A0AAU7DQT4"/>
<evidence type="ECO:0000313" key="16">
    <source>
        <dbReference type="EMBL" id="XBH19644.1"/>
    </source>
</evidence>
<dbReference type="InterPro" id="IPR037235">
    <property type="entry name" value="TRCF-like_C_D7"/>
</dbReference>
<dbReference type="SMART" id="SM00490">
    <property type="entry name" value="HELICc"/>
    <property type="match status" value="1"/>
</dbReference>
<dbReference type="SMART" id="SM00982">
    <property type="entry name" value="TRCF"/>
    <property type="match status" value="1"/>
</dbReference>
<dbReference type="EMBL" id="CP121196">
    <property type="protein sequence ID" value="XBH19644.1"/>
    <property type="molecule type" value="Genomic_DNA"/>
</dbReference>
<comment type="function">
    <text evidence="13">Couples transcription and DNA repair by recognizing RNA polymerase (RNAP) stalled at DNA lesions. Mediates ATP-dependent release of RNAP and its truncated transcript from the DNA, and recruitment of nucleotide excision repair machinery to the damaged site.</text>
</comment>
<dbReference type="InterPro" id="IPR003711">
    <property type="entry name" value="CarD-like/TRCF_RID"/>
</dbReference>
<dbReference type="InterPro" id="IPR047112">
    <property type="entry name" value="RecG/Mfd"/>
</dbReference>
<evidence type="ECO:0000256" key="5">
    <source>
        <dbReference type="ARBA" id="ARBA00022801"/>
    </source>
</evidence>
<evidence type="ECO:0000256" key="10">
    <source>
        <dbReference type="ARBA" id="ARBA00061104"/>
    </source>
</evidence>
<dbReference type="PANTHER" id="PTHR47964:SF1">
    <property type="entry name" value="ATP-DEPENDENT DNA HELICASE HOMOLOG RECG, CHLOROPLASTIC"/>
    <property type="match status" value="1"/>
</dbReference>
<dbReference type="Gene3D" id="3.40.50.300">
    <property type="entry name" value="P-loop containing nucleotide triphosphate hydrolases"/>
    <property type="match status" value="2"/>
</dbReference>
<dbReference type="InterPro" id="IPR001650">
    <property type="entry name" value="Helicase_C-like"/>
</dbReference>
<dbReference type="InterPro" id="IPR005118">
    <property type="entry name" value="TRCF_C"/>
</dbReference>
<dbReference type="Pfam" id="PF17757">
    <property type="entry name" value="UvrB_inter"/>
    <property type="match status" value="1"/>
</dbReference>
<evidence type="ECO:0000256" key="12">
    <source>
        <dbReference type="ARBA" id="ARBA00070128"/>
    </source>
</evidence>
<name>A0AAU7DQT4_9BACT</name>
<feature type="domain" description="Helicase ATP-binding" evidence="14">
    <location>
        <begin position="657"/>
        <end position="818"/>
    </location>
</feature>
<keyword evidence="9 13" id="KW-0234">DNA repair</keyword>
<dbReference type="SMART" id="SM01058">
    <property type="entry name" value="CarD_TRCF"/>
    <property type="match status" value="1"/>
</dbReference>
<protein>
    <recommendedName>
        <fullName evidence="12 13">Transcription-repair-coupling factor</fullName>
        <shortName evidence="13">TRCF</shortName>
        <ecNumber evidence="13">3.6.4.-</ecNumber>
    </recommendedName>
</protein>
<evidence type="ECO:0000256" key="9">
    <source>
        <dbReference type="ARBA" id="ARBA00023204"/>
    </source>
</evidence>
<evidence type="ECO:0000259" key="15">
    <source>
        <dbReference type="PROSITE" id="PS51194"/>
    </source>
</evidence>
<dbReference type="InterPro" id="IPR011545">
    <property type="entry name" value="DEAD/DEAH_box_helicase_dom"/>
</dbReference>
<dbReference type="InterPro" id="IPR004576">
    <property type="entry name" value="Mfd"/>
</dbReference>